<dbReference type="Proteomes" id="UP000006753">
    <property type="component" value="Unassembled WGS sequence"/>
</dbReference>
<dbReference type="EMBL" id="JH921434">
    <property type="protein sequence ID" value="EKD18198.1"/>
    <property type="molecule type" value="Genomic_DNA"/>
</dbReference>
<sequence length="274" mass="31135">MSKIKIKMKMPRLLISRRWKYPWVLIALTAFELAGTVAVLVLFAIAQPDLYRTKLWQLGYDLGYNSSPKQILYAYANHRPIPKTPFIWSQTITDYNVVISVLCTFVLIVKSVMFVIHVWYPLLSSVTNAIIVALWAVSMYGQMGPDHSDPRQRSDVAWYVTKSCSVARPSGNYHNCELAKGAFAVTVIMLVIFLLHLALSIHSMVPSAAERAARSMEVDDMQMTKDSPDPDNASEREWEMKNVPRQPAVPYTPRTLAFNTLDRQLPLRAPDYGR</sequence>
<dbReference type="AlphaFoldDB" id="K1XBU6"/>
<feature type="compositionally biased region" description="Basic and acidic residues" evidence="1">
    <location>
        <begin position="216"/>
        <end position="242"/>
    </location>
</feature>
<accession>K1XBU6</accession>
<dbReference type="STRING" id="1072389.K1XBU6"/>
<dbReference type="RefSeq" id="XP_007291859.1">
    <property type="nucleotide sequence ID" value="XM_007291797.1"/>
</dbReference>
<proteinExistence type="predicted"/>
<dbReference type="eggNOG" id="ENOG502SI2P">
    <property type="taxonomic scope" value="Eukaryota"/>
</dbReference>
<keyword evidence="2" id="KW-0812">Transmembrane</keyword>
<keyword evidence="2" id="KW-0472">Membrane</keyword>
<dbReference type="OrthoDB" id="5352400at2759"/>
<feature type="region of interest" description="Disordered" evidence="1">
    <location>
        <begin position="216"/>
        <end position="250"/>
    </location>
</feature>
<feature type="transmembrane region" description="Helical" evidence="2">
    <location>
        <begin position="95"/>
        <end position="115"/>
    </location>
</feature>
<evidence type="ECO:0000313" key="4">
    <source>
        <dbReference type="Proteomes" id="UP000006753"/>
    </source>
</evidence>
<evidence type="ECO:0000313" key="3">
    <source>
        <dbReference type="EMBL" id="EKD18198.1"/>
    </source>
</evidence>
<organism evidence="3 4">
    <name type="scientific">Marssonina brunnea f. sp. multigermtubi (strain MB_m1)</name>
    <name type="common">Marssonina leaf spot fungus</name>
    <dbReference type="NCBI Taxonomy" id="1072389"/>
    <lineage>
        <taxon>Eukaryota</taxon>
        <taxon>Fungi</taxon>
        <taxon>Dikarya</taxon>
        <taxon>Ascomycota</taxon>
        <taxon>Pezizomycotina</taxon>
        <taxon>Leotiomycetes</taxon>
        <taxon>Helotiales</taxon>
        <taxon>Drepanopezizaceae</taxon>
        <taxon>Drepanopeziza</taxon>
    </lineage>
</organism>
<feature type="transmembrane region" description="Helical" evidence="2">
    <location>
        <begin position="181"/>
        <end position="201"/>
    </location>
</feature>
<dbReference type="GeneID" id="18759905"/>
<feature type="transmembrane region" description="Helical" evidence="2">
    <location>
        <begin position="122"/>
        <end position="141"/>
    </location>
</feature>
<dbReference type="OMA" id="IASHNLY"/>
<protein>
    <submittedName>
        <fullName evidence="3">Uncharacterized protein</fullName>
    </submittedName>
</protein>
<dbReference type="InParanoid" id="K1XBU6"/>
<feature type="transmembrane region" description="Helical" evidence="2">
    <location>
        <begin position="21"/>
        <end position="46"/>
    </location>
</feature>
<evidence type="ECO:0000256" key="1">
    <source>
        <dbReference type="SAM" id="MobiDB-lite"/>
    </source>
</evidence>
<evidence type="ECO:0000256" key="2">
    <source>
        <dbReference type="SAM" id="Phobius"/>
    </source>
</evidence>
<gene>
    <name evidence="3" type="ORF">MBM_03970</name>
</gene>
<keyword evidence="2" id="KW-1133">Transmembrane helix</keyword>
<reference evidence="3" key="1">
    <citation type="journal article" date="2012" name="BMC Genomics">
        <title>Sequencing the genome of Marssonina brunnea reveals fungus-poplar co-evolution.</title>
        <authorList>
            <person name="Zhu S."/>
            <person name="Cao Y.-Z."/>
            <person name="Jiang C."/>
            <person name="Tan B.-Y."/>
            <person name="Wang Z."/>
            <person name="Feng S."/>
            <person name="Zhang L."/>
            <person name="Su X.-H."/>
            <person name="Brejova B."/>
            <person name="Vinar T."/>
            <person name="Xu M."/>
            <person name="Wang M.-X."/>
            <person name="Zhang S.-G."/>
            <person name="Huang M.-R."/>
            <person name="Wu R."/>
            <person name="Zhou Y."/>
        </authorList>
    </citation>
    <scope>NUCLEOTIDE SEQUENCE [LARGE SCALE GENOMIC DNA]</scope>
    <source>
        <strain evidence="3">MB_m1</strain>
    </source>
</reference>
<dbReference type="HOGENOM" id="CLU_065434_0_0_1"/>
<dbReference type="KEGG" id="mbe:MBM_03970"/>
<name>K1XBU6_MARBU</name>
<keyword evidence="4" id="KW-1185">Reference proteome</keyword>